<evidence type="ECO:0000313" key="2">
    <source>
        <dbReference type="EMBL" id="OGC32720.1"/>
    </source>
</evidence>
<dbReference type="Proteomes" id="UP000177309">
    <property type="component" value="Unassembled WGS sequence"/>
</dbReference>
<sequence length="252" mass="27909">MNFIKFLGTGGARVVVARQLRASGGIWLSLDGTNLLVDPGPGSLTGCFSSRPKLDPTTLNGILLSHKHLDHAGDINTMIEAMTIGGKERRGIVLVPGDALYGDDPIIYKYLRSYVDGIGELKEKGKYKIGNIKIQTPVRHVHGVETYGLIFKGKKTSIAYISDTKYFPGLEKKYKADILIINVLMVDYYKYNHLCVNDARTIIETAKPKATILTHFGNWMLRAGPEKIAERLSQKTGRKVIAARDGMVYKLN</sequence>
<protein>
    <recommendedName>
        <fullName evidence="1">Metallo-beta-lactamase domain-containing protein</fullName>
    </recommendedName>
</protein>
<dbReference type="Pfam" id="PF12706">
    <property type="entry name" value="Lactamase_B_2"/>
    <property type="match status" value="1"/>
</dbReference>
<reference evidence="2 3" key="1">
    <citation type="journal article" date="2016" name="Nat. Commun.">
        <title>Thousands of microbial genomes shed light on interconnected biogeochemical processes in an aquifer system.</title>
        <authorList>
            <person name="Anantharaman K."/>
            <person name="Brown C.T."/>
            <person name="Hug L.A."/>
            <person name="Sharon I."/>
            <person name="Castelle C.J."/>
            <person name="Probst A.J."/>
            <person name="Thomas B.C."/>
            <person name="Singh A."/>
            <person name="Wilkins M.J."/>
            <person name="Karaoz U."/>
            <person name="Brodie E.L."/>
            <person name="Williams K.H."/>
            <person name="Hubbard S.S."/>
            <person name="Banfield J.F."/>
        </authorList>
    </citation>
    <scope>NUCLEOTIDE SEQUENCE [LARGE SCALE GENOMIC DNA]</scope>
</reference>
<dbReference type="CDD" id="cd07741">
    <property type="entry name" value="metallo-hydrolase-like_MBL-fold"/>
    <property type="match status" value="1"/>
</dbReference>
<evidence type="ECO:0000259" key="1">
    <source>
        <dbReference type="SMART" id="SM00849"/>
    </source>
</evidence>
<dbReference type="SMART" id="SM00849">
    <property type="entry name" value="Lactamase_B"/>
    <property type="match status" value="1"/>
</dbReference>
<dbReference type="Gene3D" id="3.60.15.10">
    <property type="entry name" value="Ribonuclease Z/Hydroxyacylglutathione hydrolase-like"/>
    <property type="match status" value="1"/>
</dbReference>
<gene>
    <name evidence="2" type="ORF">A2462_03960</name>
</gene>
<dbReference type="PANTHER" id="PTHR42663">
    <property type="entry name" value="HYDROLASE C777.06C-RELATED-RELATED"/>
    <property type="match status" value="1"/>
</dbReference>
<dbReference type="InterPro" id="IPR036866">
    <property type="entry name" value="RibonucZ/Hydroxyglut_hydro"/>
</dbReference>
<dbReference type="InterPro" id="IPR001279">
    <property type="entry name" value="Metallo-B-lactamas"/>
</dbReference>
<comment type="caution">
    <text evidence="2">The sequence shown here is derived from an EMBL/GenBank/DDBJ whole genome shotgun (WGS) entry which is preliminary data.</text>
</comment>
<proteinExistence type="predicted"/>
<dbReference type="AlphaFoldDB" id="A0A1F4TJL8"/>
<organism evidence="2 3">
    <name type="scientific">candidate division WOR-1 bacterium RIFOXYC2_FULL_41_25</name>
    <dbReference type="NCBI Taxonomy" id="1802586"/>
    <lineage>
        <taxon>Bacteria</taxon>
        <taxon>Bacillati</taxon>
        <taxon>Saganbacteria</taxon>
    </lineage>
</organism>
<dbReference type="SUPFAM" id="SSF56281">
    <property type="entry name" value="Metallo-hydrolase/oxidoreductase"/>
    <property type="match status" value="1"/>
</dbReference>
<accession>A0A1F4TJL8</accession>
<dbReference type="PANTHER" id="PTHR42663:SF6">
    <property type="entry name" value="HYDROLASE C777.06C-RELATED"/>
    <property type="match status" value="1"/>
</dbReference>
<evidence type="ECO:0000313" key="3">
    <source>
        <dbReference type="Proteomes" id="UP000177309"/>
    </source>
</evidence>
<dbReference type="EMBL" id="MEUI01000047">
    <property type="protein sequence ID" value="OGC32720.1"/>
    <property type="molecule type" value="Genomic_DNA"/>
</dbReference>
<feature type="domain" description="Metallo-beta-lactamase" evidence="1">
    <location>
        <begin position="23"/>
        <end position="215"/>
    </location>
</feature>
<name>A0A1F4TJL8_UNCSA</name>